<feature type="compositionally biased region" description="Polar residues" evidence="7">
    <location>
        <begin position="447"/>
        <end position="457"/>
    </location>
</feature>
<dbReference type="ExpressionAtlas" id="Q8T3X7">
    <property type="expression patterns" value="baseline and differential"/>
</dbReference>
<feature type="chain" id="PRO_5004313663" evidence="8">
    <location>
        <begin position="21"/>
        <end position="457"/>
    </location>
</feature>
<dbReference type="GO" id="GO:0016042">
    <property type="term" value="P:lipid catabolic process"/>
    <property type="evidence" value="ECO:0007669"/>
    <property type="project" value="UniProtKB-KW"/>
</dbReference>
<name>Q8T3X7_DROME</name>
<dbReference type="ESTHER" id="drome-CG7329">
    <property type="family name" value="Acidic_Lipase"/>
</dbReference>
<evidence type="ECO:0000256" key="1">
    <source>
        <dbReference type="ARBA" id="ARBA00010701"/>
    </source>
</evidence>
<feature type="region of interest" description="Disordered" evidence="7">
    <location>
        <begin position="393"/>
        <end position="457"/>
    </location>
</feature>
<evidence type="ECO:0000256" key="4">
    <source>
        <dbReference type="ARBA" id="ARBA00022963"/>
    </source>
</evidence>
<accession>Q8T3X7</accession>
<keyword evidence="2 8" id="KW-0732">Signal</keyword>
<dbReference type="FlyBase" id="FBgn0032271">
    <property type="gene designation" value="CG7329"/>
</dbReference>
<comment type="similarity">
    <text evidence="1">Belongs to the AB hydrolase superfamily. Lipase family.</text>
</comment>
<dbReference type="SUPFAM" id="SSF53474">
    <property type="entry name" value="alpha/beta-Hydrolases"/>
    <property type="match status" value="1"/>
</dbReference>
<feature type="domain" description="AB hydrolase-1" evidence="9">
    <location>
        <begin position="77"/>
        <end position="371"/>
    </location>
</feature>
<dbReference type="PANTHER" id="PTHR11005">
    <property type="entry name" value="LYSOSOMAL ACID LIPASE-RELATED"/>
    <property type="match status" value="1"/>
</dbReference>
<dbReference type="EMBL" id="AY089450">
    <property type="protein sequence ID" value="AAL90188.1"/>
    <property type="molecule type" value="mRNA"/>
</dbReference>
<evidence type="ECO:0000313" key="11">
    <source>
        <dbReference type="FlyBase" id="FBgn0032271"/>
    </source>
</evidence>
<dbReference type="OrthoDB" id="9974421at2759"/>
<evidence type="ECO:0000259" key="9">
    <source>
        <dbReference type="Pfam" id="PF00561"/>
    </source>
</evidence>
<keyword evidence="3" id="KW-0378">Hydrolase</keyword>
<keyword evidence="4" id="KW-0442">Lipid degradation</keyword>
<protein>
    <submittedName>
        <fullName evidence="10">AT26646p</fullName>
    </submittedName>
</protein>
<dbReference type="AlphaFoldDB" id="Q8T3X7"/>
<evidence type="ECO:0000256" key="7">
    <source>
        <dbReference type="SAM" id="MobiDB-lite"/>
    </source>
</evidence>
<evidence type="ECO:0000256" key="6">
    <source>
        <dbReference type="ARBA" id="ARBA00023180"/>
    </source>
</evidence>
<dbReference type="Pfam" id="PF00561">
    <property type="entry name" value="Abhydrolase_1"/>
    <property type="match status" value="1"/>
</dbReference>
<feature type="compositionally biased region" description="Polar residues" evidence="7">
    <location>
        <begin position="411"/>
        <end position="424"/>
    </location>
</feature>
<evidence type="ECO:0000313" key="10">
    <source>
        <dbReference type="EMBL" id="AAL90188.1"/>
    </source>
</evidence>
<gene>
    <name evidence="10 11" type="ORF">CG7329</name>
</gene>
<organism evidence="10">
    <name type="scientific">Drosophila melanogaster</name>
    <name type="common">Fruit fly</name>
    <dbReference type="NCBI Taxonomy" id="7227"/>
    <lineage>
        <taxon>Eukaryota</taxon>
        <taxon>Metazoa</taxon>
        <taxon>Ecdysozoa</taxon>
        <taxon>Arthropoda</taxon>
        <taxon>Hexapoda</taxon>
        <taxon>Insecta</taxon>
        <taxon>Pterygota</taxon>
        <taxon>Neoptera</taxon>
        <taxon>Endopterygota</taxon>
        <taxon>Diptera</taxon>
        <taxon>Brachycera</taxon>
        <taxon>Muscomorpha</taxon>
        <taxon>Ephydroidea</taxon>
        <taxon>Drosophilidae</taxon>
        <taxon>Drosophila</taxon>
        <taxon>Sophophora</taxon>
    </lineage>
</organism>
<keyword evidence="6" id="KW-0325">Glycoprotein</keyword>
<dbReference type="HOGENOM" id="CLU_010974_0_3_1"/>
<evidence type="ECO:0000256" key="8">
    <source>
        <dbReference type="SAM" id="SignalP"/>
    </source>
</evidence>
<dbReference type="GO" id="GO:0016787">
    <property type="term" value="F:hydrolase activity"/>
    <property type="evidence" value="ECO:0007669"/>
    <property type="project" value="UniProtKB-KW"/>
</dbReference>
<evidence type="ECO:0000256" key="3">
    <source>
        <dbReference type="ARBA" id="ARBA00022801"/>
    </source>
</evidence>
<dbReference type="FunFam" id="3.40.50.1820:FF:000057">
    <property type="entry name" value="Lipase"/>
    <property type="match status" value="1"/>
</dbReference>
<evidence type="ECO:0000256" key="5">
    <source>
        <dbReference type="ARBA" id="ARBA00023098"/>
    </source>
</evidence>
<dbReference type="VEuPathDB" id="VectorBase:FBgn0032271"/>
<dbReference type="Gene3D" id="3.40.50.1820">
    <property type="entry name" value="alpha/beta hydrolase"/>
    <property type="match status" value="1"/>
</dbReference>
<dbReference type="InterPro" id="IPR000073">
    <property type="entry name" value="AB_hydrolase_1"/>
</dbReference>
<dbReference type="InterPro" id="IPR029058">
    <property type="entry name" value="AB_hydrolase_fold"/>
</dbReference>
<dbReference type="AGR" id="FB:FBgn0032271"/>
<proteinExistence type="evidence at transcript level"/>
<sequence length="457" mass="51676">MPHAICILVVLGIYTLDGSGVLGGFMENTYPASVIEDAHLNTIQLLEKYKHPAETHQVTTDDKYILTLHRIARPGAKPVLLVHGLEDTSSTWIVMGPESGLGYFLYANGYDVWMGNVRGNRYSKGHVKLNPNTDKSYWSFSWHEIGMYDLPAMIDGVLQKTGYQKLSYFGHSQGTTSFFVMASSRPEYNAKIHLMSALAPVAFMKHMKAPLMGIARMGMNMFGDNFELFPHSEVFLNQCLSSAAMLKTCMRFYWQIVGKNREEQNMTMFPVVLGHLPGGCNIKQALHYLQMQKSDRFCQYDYESKENQRLYGRSTPPDYRLERIKAPVALYYGSNDYLSAVEDVHRLAKVLPNVVENHLYRKWNHMDMIWGISARRSIQPRILQVMQYWETGGGGTKDATTGSPVEEDVPQLTTETPIEEGTTQSDEKIGNIQGNEEQGHAEETEQVEVTTSPTSEL</sequence>
<feature type="signal peptide" evidence="8">
    <location>
        <begin position="1"/>
        <end position="20"/>
    </location>
</feature>
<evidence type="ECO:0000256" key="2">
    <source>
        <dbReference type="ARBA" id="ARBA00022729"/>
    </source>
</evidence>
<keyword evidence="5" id="KW-0443">Lipid metabolism</keyword>
<reference evidence="10" key="1">
    <citation type="submission" date="2002-03" db="EMBL/GenBank/DDBJ databases">
        <authorList>
            <person name="Stapleton M."/>
            <person name="Brokstein P."/>
            <person name="Hong L."/>
            <person name="Agbayani A."/>
            <person name="Carlson J."/>
            <person name="Champe M."/>
            <person name="Chavez C."/>
            <person name="Dorsett V."/>
            <person name="Dresnek D."/>
            <person name="Farfan D."/>
            <person name="Frise E."/>
            <person name="George R."/>
            <person name="Gonzalez M."/>
            <person name="Guarin H."/>
            <person name="Kronmiller B."/>
            <person name="Li P."/>
            <person name="Liao G."/>
            <person name="Miranda A."/>
            <person name="Mungall C.J."/>
            <person name="Nunoo J."/>
            <person name="Pacleb J."/>
            <person name="Paragas V."/>
            <person name="Park S."/>
            <person name="Patel S."/>
            <person name="Phouanenavong S."/>
            <person name="Wan K."/>
            <person name="Yu C."/>
            <person name="Lewis S.E."/>
            <person name="Rubin G.M."/>
            <person name="Celniker S."/>
        </authorList>
    </citation>
    <scope>NUCLEOTIDE SEQUENCE</scope>
</reference>